<feature type="domain" description="UPF0033" evidence="2">
    <location>
        <begin position="6"/>
        <end position="30"/>
    </location>
</feature>
<dbReference type="EMBL" id="LWDL01000031">
    <property type="protein sequence ID" value="OQW49534.1"/>
    <property type="molecule type" value="Genomic_DNA"/>
</dbReference>
<dbReference type="InterPro" id="IPR001455">
    <property type="entry name" value="TusA-like"/>
</dbReference>
<proteinExistence type="inferred from homology"/>
<evidence type="ECO:0000313" key="4">
    <source>
        <dbReference type="Proteomes" id="UP000192872"/>
    </source>
</evidence>
<dbReference type="SUPFAM" id="SSF64307">
    <property type="entry name" value="SirA-like"/>
    <property type="match status" value="1"/>
</dbReference>
<protein>
    <recommendedName>
        <fullName evidence="2">UPF0033 domain-containing protein</fullName>
    </recommendedName>
</protein>
<reference evidence="3 4" key="1">
    <citation type="journal article" date="2017" name="Water Res.">
        <title>Comammox in drinking water systems.</title>
        <authorList>
            <person name="Wang Y."/>
            <person name="Ma L."/>
            <person name="Mao Y."/>
            <person name="Jiang X."/>
            <person name="Xia Y."/>
            <person name="Yu K."/>
            <person name="Li B."/>
            <person name="Zhang T."/>
        </authorList>
    </citation>
    <scope>NUCLEOTIDE SEQUENCE [LARGE SCALE GENOMIC DNA]</scope>
    <source>
        <strain evidence="3">SG_bin8</strain>
    </source>
</reference>
<name>A0A1W9HQL3_9HYPH</name>
<organism evidence="3 4">
    <name type="scientific">Candidatus Raskinella chloraquaticus</name>
    <dbReference type="NCBI Taxonomy" id="1951219"/>
    <lineage>
        <taxon>Bacteria</taxon>
        <taxon>Pseudomonadati</taxon>
        <taxon>Pseudomonadota</taxon>
        <taxon>Alphaproteobacteria</taxon>
        <taxon>Hyphomicrobiales</taxon>
        <taxon>Phreatobacteraceae</taxon>
        <taxon>Candidatus Raskinella</taxon>
    </lineage>
</organism>
<dbReference type="RefSeq" id="WP_376800087.1">
    <property type="nucleotide sequence ID" value="NZ_DHWE01000022.1"/>
</dbReference>
<dbReference type="Pfam" id="PF01206">
    <property type="entry name" value="TusA"/>
    <property type="match status" value="1"/>
</dbReference>
<dbReference type="InterPro" id="IPR036868">
    <property type="entry name" value="TusA-like_sf"/>
</dbReference>
<sequence>METSRLDLKGLKCPLPALKLRKALTRLASGTVIVVECSDPLAAIDIPHLLQETGDHLEDTSRDSSILTFTVRKA</sequence>
<dbReference type="Gene3D" id="3.30.110.40">
    <property type="entry name" value="TusA-like domain"/>
    <property type="match status" value="1"/>
</dbReference>
<dbReference type="PROSITE" id="PS01148">
    <property type="entry name" value="UPF0033"/>
    <property type="match status" value="1"/>
</dbReference>
<dbReference type="PANTHER" id="PTHR33279:SF6">
    <property type="entry name" value="SULFUR CARRIER PROTEIN YEDF-RELATED"/>
    <property type="match status" value="1"/>
</dbReference>
<dbReference type="PANTHER" id="PTHR33279">
    <property type="entry name" value="SULFUR CARRIER PROTEIN YEDF-RELATED"/>
    <property type="match status" value="1"/>
</dbReference>
<evidence type="ECO:0000259" key="2">
    <source>
        <dbReference type="PROSITE" id="PS01148"/>
    </source>
</evidence>
<comment type="caution">
    <text evidence="3">The sequence shown here is derived from an EMBL/GenBank/DDBJ whole genome shotgun (WGS) entry which is preliminary data.</text>
</comment>
<gene>
    <name evidence="3" type="ORF">A4S15_02005</name>
</gene>
<evidence type="ECO:0000313" key="3">
    <source>
        <dbReference type="EMBL" id="OQW49534.1"/>
    </source>
</evidence>
<accession>A0A1W9HQL3</accession>
<comment type="similarity">
    <text evidence="1">Belongs to the sulfur carrier protein TusA family.</text>
</comment>
<dbReference type="Proteomes" id="UP000192872">
    <property type="component" value="Unassembled WGS sequence"/>
</dbReference>
<dbReference type="CDD" id="cd00291">
    <property type="entry name" value="SirA_YedF_YeeD"/>
    <property type="match status" value="1"/>
</dbReference>
<evidence type="ECO:0000256" key="1">
    <source>
        <dbReference type="ARBA" id="ARBA00008984"/>
    </source>
</evidence>
<dbReference type="STRING" id="1827387.A4S15_02005"/>
<dbReference type="AlphaFoldDB" id="A0A1W9HQL3"/>